<gene>
    <name evidence="5" type="ORF">QBC40DRAFT_167075</name>
</gene>
<protein>
    <recommendedName>
        <fullName evidence="4">WSC domain-containing protein</fullName>
    </recommendedName>
</protein>
<keyword evidence="6" id="KW-1185">Reference proteome</keyword>
<proteinExistence type="predicted"/>
<feature type="chain" id="PRO_5042826108" description="WSC domain-containing protein" evidence="3">
    <location>
        <begin position="18"/>
        <end position="370"/>
    </location>
</feature>
<sequence length="370" mass="39539">MKSIALLAAALLALAEALPEHHMMARQLPKIIPVQQPTEDARLDAQTNQGCFKSAGNNMTMNQVIKFNSIGECAGKLCLSKGFAVAASMGGNQCWCGNKYPPEDDLVDNKLCDVGCPGFGEHACGGKNYFSVYNTGKTLDVDYAEDSGPTGDKHKTSTTSTTSAPTQVVTLPPSVVTKTPPPTDEEEKKGGKNVAGIVAGVVVGVIAAAGLGIGAYMYLRRKRNKEIEEEHRRNAAVSAFIGNPPGSSRGSGISGADSRMDPVMAQRRMSDGSIADNEDYSRKILRVSSGFSMTNASLVGTNKQTNRSPMHDPISAYRPKVMTTNELACILTFEHLHNIGVSGGDIYYRNFVHPVGPPYRLLSLQASERA</sequence>
<feature type="signal peptide" evidence="3">
    <location>
        <begin position="1"/>
        <end position="17"/>
    </location>
</feature>
<evidence type="ECO:0000313" key="5">
    <source>
        <dbReference type="EMBL" id="KAK4203421.1"/>
    </source>
</evidence>
<evidence type="ECO:0000313" key="6">
    <source>
        <dbReference type="Proteomes" id="UP001303160"/>
    </source>
</evidence>
<feature type="domain" description="WSC" evidence="4">
    <location>
        <begin position="45"/>
        <end position="136"/>
    </location>
</feature>
<reference evidence="5" key="1">
    <citation type="journal article" date="2023" name="Mol. Phylogenet. Evol.">
        <title>Genome-scale phylogeny and comparative genomics of the fungal order Sordariales.</title>
        <authorList>
            <person name="Hensen N."/>
            <person name="Bonometti L."/>
            <person name="Westerberg I."/>
            <person name="Brannstrom I.O."/>
            <person name="Guillou S."/>
            <person name="Cros-Aarteil S."/>
            <person name="Calhoun S."/>
            <person name="Haridas S."/>
            <person name="Kuo A."/>
            <person name="Mondo S."/>
            <person name="Pangilinan J."/>
            <person name="Riley R."/>
            <person name="LaButti K."/>
            <person name="Andreopoulos B."/>
            <person name="Lipzen A."/>
            <person name="Chen C."/>
            <person name="Yan M."/>
            <person name="Daum C."/>
            <person name="Ng V."/>
            <person name="Clum A."/>
            <person name="Steindorff A."/>
            <person name="Ohm R.A."/>
            <person name="Martin F."/>
            <person name="Silar P."/>
            <person name="Natvig D.O."/>
            <person name="Lalanne C."/>
            <person name="Gautier V."/>
            <person name="Ament-Velasquez S.L."/>
            <person name="Kruys A."/>
            <person name="Hutchinson M.I."/>
            <person name="Powell A.J."/>
            <person name="Barry K."/>
            <person name="Miller A.N."/>
            <person name="Grigoriev I.V."/>
            <person name="Debuchy R."/>
            <person name="Gladieux P."/>
            <person name="Hiltunen Thoren M."/>
            <person name="Johannesson H."/>
        </authorList>
    </citation>
    <scope>NUCLEOTIDE SEQUENCE</scope>
    <source>
        <strain evidence="5">CBS 315.58</strain>
    </source>
</reference>
<evidence type="ECO:0000256" key="2">
    <source>
        <dbReference type="SAM" id="Phobius"/>
    </source>
</evidence>
<dbReference type="Pfam" id="PF01822">
    <property type="entry name" value="WSC"/>
    <property type="match status" value="1"/>
</dbReference>
<reference evidence="5" key="2">
    <citation type="submission" date="2023-05" db="EMBL/GenBank/DDBJ databases">
        <authorList>
            <consortium name="Lawrence Berkeley National Laboratory"/>
            <person name="Steindorff A."/>
            <person name="Hensen N."/>
            <person name="Bonometti L."/>
            <person name="Westerberg I."/>
            <person name="Brannstrom I.O."/>
            <person name="Guillou S."/>
            <person name="Cros-Aarteil S."/>
            <person name="Calhoun S."/>
            <person name="Haridas S."/>
            <person name="Kuo A."/>
            <person name="Mondo S."/>
            <person name="Pangilinan J."/>
            <person name="Riley R."/>
            <person name="Labutti K."/>
            <person name="Andreopoulos B."/>
            <person name="Lipzen A."/>
            <person name="Chen C."/>
            <person name="Yanf M."/>
            <person name="Daum C."/>
            <person name="Ng V."/>
            <person name="Clum A."/>
            <person name="Ohm R."/>
            <person name="Martin F."/>
            <person name="Silar P."/>
            <person name="Natvig D."/>
            <person name="Lalanne C."/>
            <person name="Gautier V."/>
            <person name="Ament-Velasquez S.L."/>
            <person name="Kruys A."/>
            <person name="Hutchinson M.I."/>
            <person name="Powell A.J."/>
            <person name="Barry K."/>
            <person name="Miller A.N."/>
            <person name="Grigoriev I.V."/>
            <person name="Debuchy R."/>
            <person name="Gladieux P."/>
            <person name="Thoren M.H."/>
            <person name="Johannesson H."/>
        </authorList>
    </citation>
    <scope>NUCLEOTIDE SEQUENCE</scope>
    <source>
        <strain evidence="5">CBS 315.58</strain>
    </source>
</reference>
<dbReference type="AlphaFoldDB" id="A0AAN7AW32"/>
<name>A0AAN7AW32_9PEZI</name>
<feature type="region of interest" description="Disordered" evidence="1">
    <location>
        <begin position="144"/>
        <end position="190"/>
    </location>
</feature>
<feature type="transmembrane region" description="Helical" evidence="2">
    <location>
        <begin position="194"/>
        <end position="219"/>
    </location>
</feature>
<feature type="region of interest" description="Disordered" evidence="1">
    <location>
        <begin position="239"/>
        <end position="258"/>
    </location>
</feature>
<comment type="caution">
    <text evidence="5">The sequence shown here is derived from an EMBL/GenBank/DDBJ whole genome shotgun (WGS) entry which is preliminary data.</text>
</comment>
<dbReference type="SMART" id="SM00321">
    <property type="entry name" value="WSC"/>
    <property type="match status" value="1"/>
</dbReference>
<organism evidence="5 6">
    <name type="scientific">Triangularia verruculosa</name>
    <dbReference type="NCBI Taxonomy" id="2587418"/>
    <lineage>
        <taxon>Eukaryota</taxon>
        <taxon>Fungi</taxon>
        <taxon>Dikarya</taxon>
        <taxon>Ascomycota</taxon>
        <taxon>Pezizomycotina</taxon>
        <taxon>Sordariomycetes</taxon>
        <taxon>Sordariomycetidae</taxon>
        <taxon>Sordariales</taxon>
        <taxon>Podosporaceae</taxon>
        <taxon>Triangularia</taxon>
    </lineage>
</organism>
<feature type="compositionally biased region" description="Low complexity" evidence="1">
    <location>
        <begin position="241"/>
        <end position="257"/>
    </location>
</feature>
<dbReference type="EMBL" id="MU863889">
    <property type="protein sequence ID" value="KAK4203421.1"/>
    <property type="molecule type" value="Genomic_DNA"/>
</dbReference>
<keyword evidence="3" id="KW-0732">Signal</keyword>
<dbReference type="Proteomes" id="UP001303160">
    <property type="component" value="Unassembled WGS sequence"/>
</dbReference>
<evidence type="ECO:0000256" key="3">
    <source>
        <dbReference type="SAM" id="SignalP"/>
    </source>
</evidence>
<feature type="compositionally biased region" description="Low complexity" evidence="1">
    <location>
        <begin position="157"/>
        <end position="178"/>
    </location>
</feature>
<evidence type="ECO:0000259" key="4">
    <source>
        <dbReference type="PROSITE" id="PS51212"/>
    </source>
</evidence>
<keyword evidence="2" id="KW-0812">Transmembrane</keyword>
<keyword evidence="2" id="KW-1133">Transmembrane helix</keyword>
<keyword evidence="2" id="KW-0472">Membrane</keyword>
<dbReference type="PROSITE" id="PS51212">
    <property type="entry name" value="WSC"/>
    <property type="match status" value="1"/>
</dbReference>
<evidence type="ECO:0000256" key="1">
    <source>
        <dbReference type="SAM" id="MobiDB-lite"/>
    </source>
</evidence>
<dbReference type="InterPro" id="IPR002889">
    <property type="entry name" value="WSC_carb-bd"/>
</dbReference>
<accession>A0AAN7AW32</accession>